<evidence type="ECO:0000259" key="4">
    <source>
        <dbReference type="Pfam" id="PF02872"/>
    </source>
</evidence>
<feature type="domain" description="Calcineurin-like phosphoesterase" evidence="3">
    <location>
        <begin position="11"/>
        <end position="211"/>
    </location>
</feature>
<dbReference type="InterPro" id="IPR006179">
    <property type="entry name" value="5_nucleotidase/apyrase"/>
</dbReference>
<keyword evidence="2" id="KW-0378">Hydrolase</keyword>
<organism evidence="5 6">
    <name type="scientific">Lentilactobacillus senioris DSM 24302 = JCM 17472</name>
    <dbReference type="NCBI Taxonomy" id="1423802"/>
    <lineage>
        <taxon>Bacteria</taxon>
        <taxon>Bacillati</taxon>
        <taxon>Bacillota</taxon>
        <taxon>Bacilli</taxon>
        <taxon>Lactobacillales</taxon>
        <taxon>Lactobacillaceae</taxon>
        <taxon>Lentilactobacillus</taxon>
    </lineage>
</organism>
<dbReference type="GO" id="GO:0030288">
    <property type="term" value="C:outer membrane-bounded periplasmic space"/>
    <property type="evidence" value="ECO:0007669"/>
    <property type="project" value="TreeGrafter"/>
</dbReference>
<sequence>MLNEDNHETISIFHTNDFHSHFANWPKIKRYIQSGKQRDRALGDTVLTFDIGDFMDRFEPLTEATNGKAGVQFMNELNYDGVTIGNNEGLTNSKEQLNQLYQKANFDILLANLKDPQTNSLPKWANEAKLIVTPQHTRILVFGMTAPYSSTYPKLGWEVEDVNQTAERILTKYEGQYDICILLSHLGLPTDRELAQKFPAINLILGGHTHHLLMEGELVNQTMLAAAQKWGNYVGHVTLTLDNHQITEQTVSVQEVAALPSEPVDLKEINKTFSMGTALLSAQKVAQLDHPVTTQLIGDSEMVDLGLKALQAKTKTQGAVINTGLFLKSLPAGIIDENQIHDVLPHAMQVMKVTLDGYNLWRLIQEMEKNRNFLLRYPQKGMGFRGKVFGELHYQGIEYQKATGKVLWHGEPLNPQQNYEVAMLDHYLYIPFFPTIQICGKNEIYFDENLRQVFAHYLSDQFPIK</sequence>
<dbReference type="PANTHER" id="PTHR11575:SF23">
    <property type="entry name" value="5-NUCLEOTIDASE FAMILY PROTEIN"/>
    <property type="match status" value="1"/>
</dbReference>
<dbReference type="SUPFAM" id="SSF55816">
    <property type="entry name" value="5'-nucleotidase (syn. UDP-sugar hydrolase), C-terminal domain"/>
    <property type="match status" value="1"/>
</dbReference>
<accession>A0A0R2CRI7</accession>
<dbReference type="GO" id="GO:0009166">
    <property type="term" value="P:nucleotide catabolic process"/>
    <property type="evidence" value="ECO:0007669"/>
    <property type="project" value="InterPro"/>
</dbReference>
<dbReference type="RefSeq" id="WP_056978253.1">
    <property type="nucleotide sequence ID" value="NZ_AYZR01000008.1"/>
</dbReference>
<dbReference type="Gene3D" id="3.90.780.10">
    <property type="entry name" value="5'-Nucleotidase, C-terminal domain"/>
    <property type="match status" value="1"/>
</dbReference>
<gene>
    <name evidence="5" type="ORF">FC56_GL000446</name>
</gene>
<reference evidence="5 6" key="1">
    <citation type="journal article" date="2015" name="Genome Announc.">
        <title>Expanding the biotechnology potential of lactobacilli through comparative genomics of 213 strains and associated genera.</title>
        <authorList>
            <person name="Sun Z."/>
            <person name="Harris H.M."/>
            <person name="McCann A."/>
            <person name="Guo C."/>
            <person name="Argimon S."/>
            <person name="Zhang W."/>
            <person name="Yang X."/>
            <person name="Jeffery I.B."/>
            <person name="Cooney J.C."/>
            <person name="Kagawa T.F."/>
            <person name="Liu W."/>
            <person name="Song Y."/>
            <person name="Salvetti E."/>
            <person name="Wrobel A."/>
            <person name="Rasinkangas P."/>
            <person name="Parkhill J."/>
            <person name="Rea M.C."/>
            <person name="O'Sullivan O."/>
            <person name="Ritari J."/>
            <person name="Douillard F.P."/>
            <person name="Paul Ross R."/>
            <person name="Yang R."/>
            <person name="Briner A.E."/>
            <person name="Felis G.E."/>
            <person name="de Vos W.M."/>
            <person name="Barrangou R."/>
            <person name="Klaenhammer T.R."/>
            <person name="Caufield P.W."/>
            <person name="Cui Y."/>
            <person name="Zhang H."/>
            <person name="O'Toole P.W."/>
        </authorList>
    </citation>
    <scope>NUCLEOTIDE SEQUENCE [LARGE SCALE GENOMIC DNA]</scope>
    <source>
        <strain evidence="5 6">DSM 24302</strain>
    </source>
</reference>
<keyword evidence="2" id="KW-0547">Nucleotide-binding</keyword>
<dbReference type="Pfam" id="PF02872">
    <property type="entry name" value="5_nucleotid_C"/>
    <property type="match status" value="1"/>
</dbReference>
<dbReference type="Gene3D" id="3.60.21.10">
    <property type="match status" value="1"/>
</dbReference>
<keyword evidence="1" id="KW-0732">Signal</keyword>
<dbReference type="InterPro" id="IPR029052">
    <property type="entry name" value="Metallo-depent_PP-like"/>
</dbReference>
<name>A0A0R2CRI7_9LACO</name>
<dbReference type="Pfam" id="PF00149">
    <property type="entry name" value="Metallophos"/>
    <property type="match status" value="1"/>
</dbReference>
<dbReference type="InterPro" id="IPR008334">
    <property type="entry name" value="5'-Nucleotdase_C"/>
</dbReference>
<dbReference type="InterPro" id="IPR011240">
    <property type="entry name" value="Pesterase_YunD"/>
</dbReference>
<dbReference type="GO" id="GO:0008768">
    <property type="term" value="F:UDP-sugar diphosphatase activity"/>
    <property type="evidence" value="ECO:0007669"/>
    <property type="project" value="TreeGrafter"/>
</dbReference>
<dbReference type="GO" id="GO:0008253">
    <property type="term" value="F:5'-nucleotidase activity"/>
    <property type="evidence" value="ECO:0007669"/>
    <property type="project" value="TreeGrafter"/>
</dbReference>
<keyword evidence="6" id="KW-1185">Reference proteome</keyword>
<dbReference type="InterPro" id="IPR004843">
    <property type="entry name" value="Calcineurin-like_PHP"/>
</dbReference>
<evidence type="ECO:0000256" key="1">
    <source>
        <dbReference type="ARBA" id="ARBA00022729"/>
    </source>
</evidence>
<feature type="domain" description="5'-Nucleotidase C-terminal" evidence="4">
    <location>
        <begin position="289"/>
        <end position="427"/>
    </location>
</feature>
<comment type="similarity">
    <text evidence="2">Belongs to the 5'-nucleotidase family.</text>
</comment>
<dbReference type="PANTHER" id="PTHR11575">
    <property type="entry name" value="5'-NUCLEOTIDASE-RELATED"/>
    <property type="match status" value="1"/>
</dbReference>
<dbReference type="GO" id="GO:0000166">
    <property type="term" value="F:nucleotide binding"/>
    <property type="evidence" value="ECO:0007669"/>
    <property type="project" value="UniProtKB-KW"/>
</dbReference>
<evidence type="ECO:0000256" key="2">
    <source>
        <dbReference type="RuleBase" id="RU362119"/>
    </source>
</evidence>
<dbReference type="PRINTS" id="PR01607">
    <property type="entry name" value="APYRASEFAMLY"/>
</dbReference>
<dbReference type="PIRSF" id="PIRSF036361">
    <property type="entry name" value="YunD"/>
    <property type="match status" value="1"/>
</dbReference>
<evidence type="ECO:0000313" key="5">
    <source>
        <dbReference type="EMBL" id="KRM93728.1"/>
    </source>
</evidence>
<dbReference type="STRING" id="1423802.FC56_GL000446"/>
<proteinExistence type="inferred from homology"/>
<evidence type="ECO:0000259" key="3">
    <source>
        <dbReference type="Pfam" id="PF00149"/>
    </source>
</evidence>
<dbReference type="SUPFAM" id="SSF56300">
    <property type="entry name" value="Metallo-dependent phosphatases"/>
    <property type="match status" value="1"/>
</dbReference>
<protein>
    <submittedName>
        <fullName evidence="5">Metallophosphoesterase</fullName>
    </submittedName>
</protein>
<dbReference type="InterPro" id="IPR036907">
    <property type="entry name" value="5'-Nucleotdase_C_sf"/>
</dbReference>
<comment type="caution">
    <text evidence="5">The sequence shown here is derived from an EMBL/GenBank/DDBJ whole genome shotgun (WGS) entry which is preliminary data.</text>
</comment>
<dbReference type="CDD" id="cd00845">
    <property type="entry name" value="MPP_UshA_N_like"/>
    <property type="match status" value="1"/>
</dbReference>
<dbReference type="Proteomes" id="UP000051256">
    <property type="component" value="Unassembled WGS sequence"/>
</dbReference>
<evidence type="ECO:0000313" key="6">
    <source>
        <dbReference type="Proteomes" id="UP000051256"/>
    </source>
</evidence>
<dbReference type="EMBL" id="AYZR01000008">
    <property type="protein sequence ID" value="KRM93728.1"/>
    <property type="molecule type" value="Genomic_DNA"/>
</dbReference>
<dbReference type="AlphaFoldDB" id="A0A0R2CRI7"/>
<dbReference type="PATRIC" id="fig|1423802.4.peg.456"/>